<dbReference type="GO" id="GO:0003887">
    <property type="term" value="F:DNA-directed DNA polymerase activity"/>
    <property type="evidence" value="ECO:0007669"/>
    <property type="project" value="UniProtKB-KW"/>
</dbReference>
<dbReference type="GO" id="GO:0004519">
    <property type="term" value="F:endonuclease activity"/>
    <property type="evidence" value="ECO:0007669"/>
    <property type="project" value="UniProtKB-KW"/>
</dbReference>
<keyword evidence="5" id="KW-0479">Metal-binding</keyword>
<dbReference type="InterPro" id="IPR005162">
    <property type="entry name" value="Retrotrans_gag_dom"/>
</dbReference>
<dbReference type="Pfam" id="PF03732">
    <property type="entry name" value="Retrotrans_gag"/>
    <property type="match status" value="1"/>
</dbReference>
<keyword evidence="10" id="KW-0229">DNA integration</keyword>
<keyword evidence="19" id="KW-1185">Reference proteome</keyword>
<evidence type="ECO:0000256" key="2">
    <source>
        <dbReference type="ARBA" id="ARBA00022679"/>
    </source>
</evidence>
<dbReference type="InterPro" id="IPR041373">
    <property type="entry name" value="RT_RNaseH"/>
</dbReference>
<keyword evidence="12" id="KW-0239">DNA-directed DNA polymerase</keyword>
<evidence type="ECO:0000256" key="7">
    <source>
        <dbReference type="ARBA" id="ARBA00022759"/>
    </source>
</evidence>
<evidence type="ECO:0000256" key="1">
    <source>
        <dbReference type="ARBA" id="ARBA00022670"/>
    </source>
</evidence>
<keyword evidence="6" id="KW-0064">Aspartyl protease</keyword>
<dbReference type="GO" id="GO:0004190">
    <property type="term" value="F:aspartic-type endopeptidase activity"/>
    <property type="evidence" value="ECO:0007669"/>
    <property type="project" value="UniProtKB-KW"/>
</dbReference>
<reference evidence="18 19" key="1">
    <citation type="submission" date="2020-12" db="EMBL/GenBank/DDBJ databases">
        <title>Concerted genomic and epigenomic changes stabilize Arabidopsis allopolyploids.</title>
        <authorList>
            <person name="Chen Z."/>
        </authorList>
    </citation>
    <scope>NUCLEOTIDE SEQUENCE [LARGE SCALE GENOMIC DNA]</scope>
    <source>
        <strain evidence="18">Allo738</strain>
        <tissue evidence="18">Leaf</tissue>
    </source>
</reference>
<evidence type="ECO:0000259" key="16">
    <source>
        <dbReference type="PROSITE" id="PS50878"/>
    </source>
</evidence>
<dbReference type="CDD" id="cd01647">
    <property type="entry name" value="RT_LTR"/>
    <property type="match status" value="1"/>
</dbReference>
<keyword evidence="2" id="KW-0808">Transferase</keyword>
<evidence type="ECO:0000256" key="13">
    <source>
        <dbReference type="ARBA" id="ARBA00023125"/>
    </source>
</evidence>
<dbReference type="GO" id="GO:0006310">
    <property type="term" value="P:DNA recombination"/>
    <property type="evidence" value="ECO:0007669"/>
    <property type="project" value="UniProtKB-KW"/>
</dbReference>
<dbReference type="Pfam" id="PF00078">
    <property type="entry name" value="RVT_1"/>
    <property type="match status" value="1"/>
</dbReference>
<dbReference type="FunFam" id="3.10.10.10:FF:000007">
    <property type="entry name" value="Retrovirus-related Pol polyprotein from transposon 17.6-like Protein"/>
    <property type="match status" value="1"/>
</dbReference>
<dbReference type="InterPro" id="IPR001584">
    <property type="entry name" value="Integrase_cat-core"/>
</dbReference>
<keyword evidence="8" id="KW-0378">Hydrolase</keyword>
<accession>A0A8T2DVC4</accession>
<dbReference type="InterPro" id="IPR050951">
    <property type="entry name" value="Retrovirus_Pol_polyprotein"/>
</dbReference>
<dbReference type="InterPro" id="IPR056924">
    <property type="entry name" value="SH3_Tf2-1"/>
</dbReference>
<evidence type="ECO:0000256" key="6">
    <source>
        <dbReference type="ARBA" id="ARBA00022750"/>
    </source>
</evidence>
<dbReference type="GO" id="GO:0003677">
    <property type="term" value="F:DNA binding"/>
    <property type="evidence" value="ECO:0007669"/>
    <property type="project" value="UniProtKB-KW"/>
</dbReference>
<dbReference type="EMBL" id="JAEFBK010000004">
    <property type="protein sequence ID" value="KAG7615189.1"/>
    <property type="molecule type" value="Genomic_DNA"/>
</dbReference>
<dbReference type="InterPro" id="IPR000477">
    <property type="entry name" value="RT_dom"/>
</dbReference>
<feature type="domain" description="Reverse transcriptase" evidence="16">
    <location>
        <begin position="472"/>
        <end position="651"/>
    </location>
</feature>
<dbReference type="Pfam" id="PF24626">
    <property type="entry name" value="SH3_Tf2-1"/>
    <property type="match status" value="1"/>
</dbReference>
<dbReference type="PANTHER" id="PTHR37984">
    <property type="entry name" value="PROTEIN CBG26694"/>
    <property type="match status" value="1"/>
</dbReference>
<proteinExistence type="predicted"/>
<protein>
    <submittedName>
        <fullName evidence="18">Reverse transcriptase domain</fullName>
    </submittedName>
</protein>
<evidence type="ECO:0000256" key="11">
    <source>
        <dbReference type="ARBA" id="ARBA00022918"/>
    </source>
</evidence>
<evidence type="ECO:0000313" key="18">
    <source>
        <dbReference type="EMBL" id="KAG7615189.1"/>
    </source>
</evidence>
<feature type="region of interest" description="Disordered" evidence="15">
    <location>
        <begin position="115"/>
        <end position="139"/>
    </location>
</feature>
<keyword evidence="13" id="KW-0238">DNA-binding</keyword>
<comment type="caution">
    <text evidence="18">The sequence shown here is derived from an EMBL/GenBank/DDBJ whole genome shotgun (WGS) entry which is preliminary data.</text>
</comment>
<keyword evidence="11 18" id="KW-0695">RNA-directed DNA polymerase</keyword>
<evidence type="ECO:0000256" key="15">
    <source>
        <dbReference type="SAM" id="MobiDB-lite"/>
    </source>
</evidence>
<dbReference type="FunFam" id="3.30.70.270:FF:000020">
    <property type="entry name" value="Transposon Tf2-6 polyprotein-like Protein"/>
    <property type="match status" value="1"/>
</dbReference>
<keyword evidence="7" id="KW-0255">Endonuclease</keyword>
<evidence type="ECO:0000256" key="5">
    <source>
        <dbReference type="ARBA" id="ARBA00022723"/>
    </source>
</evidence>
<dbReference type="GO" id="GO:0046872">
    <property type="term" value="F:metal ion binding"/>
    <property type="evidence" value="ECO:0007669"/>
    <property type="project" value="UniProtKB-KW"/>
</dbReference>
<evidence type="ECO:0000313" key="19">
    <source>
        <dbReference type="Proteomes" id="UP000694240"/>
    </source>
</evidence>
<dbReference type="Proteomes" id="UP000694240">
    <property type="component" value="Chromosome 4"/>
</dbReference>
<keyword evidence="3" id="KW-0548">Nucleotidyltransferase</keyword>
<evidence type="ECO:0000259" key="17">
    <source>
        <dbReference type="PROSITE" id="PS50994"/>
    </source>
</evidence>
<dbReference type="GO" id="GO:0015074">
    <property type="term" value="P:DNA integration"/>
    <property type="evidence" value="ECO:0007669"/>
    <property type="project" value="UniProtKB-KW"/>
</dbReference>
<dbReference type="PROSITE" id="PS50878">
    <property type="entry name" value="RT_POL"/>
    <property type="match status" value="1"/>
</dbReference>
<feature type="domain" description="Integrase catalytic" evidence="17">
    <location>
        <begin position="1006"/>
        <end position="1107"/>
    </location>
</feature>
<dbReference type="PANTHER" id="PTHR37984:SF5">
    <property type="entry name" value="PROTEIN NYNRIN-LIKE"/>
    <property type="match status" value="1"/>
</dbReference>
<evidence type="ECO:0000256" key="10">
    <source>
        <dbReference type="ARBA" id="ARBA00022908"/>
    </source>
</evidence>
<name>A0A8T2DVC4_9BRAS</name>
<dbReference type="GO" id="GO:0003964">
    <property type="term" value="F:RNA-directed DNA polymerase activity"/>
    <property type="evidence" value="ECO:0007669"/>
    <property type="project" value="UniProtKB-KW"/>
</dbReference>
<gene>
    <name evidence="18" type="ORF">ISN45_At04g006250</name>
</gene>
<dbReference type="CDD" id="cd09274">
    <property type="entry name" value="RNase_HI_RT_Ty3"/>
    <property type="match status" value="1"/>
</dbReference>
<evidence type="ECO:0000256" key="8">
    <source>
        <dbReference type="ARBA" id="ARBA00022801"/>
    </source>
</evidence>
<evidence type="ECO:0000256" key="3">
    <source>
        <dbReference type="ARBA" id="ARBA00022695"/>
    </source>
</evidence>
<dbReference type="Pfam" id="PF17921">
    <property type="entry name" value="Integrase_H2C2"/>
    <property type="match status" value="1"/>
</dbReference>
<dbReference type="InterPro" id="IPR041588">
    <property type="entry name" value="Integrase_H2C2"/>
</dbReference>
<keyword evidence="4" id="KW-0540">Nuclease</keyword>
<dbReference type="Pfam" id="PF17917">
    <property type="entry name" value="RT_RNaseH"/>
    <property type="match status" value="1"/>
</dbReference>
<sequence>MLVWNGNHHLHFEDKGKSIPATLSMRDCNSGALFYLVMATMKLQNKKLKKMEDAMGKKIDSEVKELGNVMAKSALKTVGVASLVDGRIASLSIYDNTYASHCVVDAAQMVRGAGVRGRGRGRGRGRVLEGTGESDGHSATVEQSVGSQLEFVEPGVRNGLGADIAGAAGVGAGGAGVGTGVHAIGAEGPGVMGAAAGGAQVPEVGLAGLLRQLLERLPGVVPVEAPVALRVAEVQQRAAVAEEADSWRSRFERNFGSSRCPAEYWINLAVHFLEGDAHLWWRSVTARRRQADMSWADFVAEFNAKYFPQEALDRMEARFLELTQGERSVREYDREFNRLLVYAGRGMEDDQAQMRRVSFERPEGRLVYQGVRPTSGSLVISSVQAEKMIEKGCEAYLVTISMPESVGQVAVSDIRVIQEFEDVFQLLQGLPPSRSDPFTIELEPGTAPLSKAPYRMAPAEMAELKKQLEDLLSKGFIRPCTSPWGAPVLFVKKKDGSFRLCIDYRELNRVTVKNKYPLPRIDELLDQLRGATCFSKIDLTSGYHQIPIAEADVRKTAFRTRYGHFEFVVMPFGLTNAPTTFMRLMNIVFQEFLDEFVIIFIDDILVYSKSPEEHEVHLRRVMEKLREQKLFAKLSKCSFWQREMGFLGHIVSAEGVSVDPEKIEAIRDWPTLTNATEIRSFLGLAGYYRRFVKGFASMAQSMTKLTGKDVPFVWSPECEEGFMSLKEMLTSTPVLALPEHGEPYMVYTDASGVGLGCVLMQRGKVIAYASRQLRKHEGNYPTHDLEMAAVIFALKIWRSSLYGGKVQVFTDHKSLKYIFTQPELNLRQRRWMELVADYDLEIAYHPGKANVVADALSRKRVGAAPGQSVEALEKDEGLIAASKAEGSEYQFAANGTILVHGRVCVPKDEELRREILSEAHASMFSIHPGATKMYRDLKRYYQWVGMKRDVANWVVECDVCQLVKAEHRVPGGMLQSLPIPEWKWDFITMDFVVGLPVSRTKDAIWVIVDRLTKSAHFLAIRKTDGAPVFAKKYAEMGTKVQMSTAYHPQTYGQSERTIQTLEDMLRMCVLDWGGHWVDHLSLVEFAYNNSYQASIGMAPFEALYGRPCRTPLCWTQVGERSIYGADYVQETTERIRVLKLNMKEAQDRQRIYADKRRRELEFEVGDRVYLKMAILRGPNRSISETKLTPRYMGLFRIVERVGPVAYMIELPDVMRAFHKVFHVSMLRKCLHKDDEVLAKIPEDLQPNMTLEARPVRVLERRIKELRRKKIPLIKVMWDCDGVIEETWEPEARMKARFKKWFEKQVVA</sequence>
<keyword evidence="14" id="KW-0233">DNA recombination</keyword>
<dbReference type="PROSITE" id="PS50994">
    <property type="entry name" value="INTEGRASE"/>
    <property type="match status" value="1"/>
</dbReference>
<keyword evidence="9" id="KW-0460">Magnesium</keyword>
<evidence type="ECO:0000256" key="4">
    <source>
        <dbReference type="ARBA" id="ARBA00022722"/>
    </source>
</evidence>
<keyword evidence="1" id="KW-0645">Protease</keyword>
<evidence type="ECO:0000256" key="14">
    <source>
        <dbReference type="ARBA" id="ARBA00023172"/>
    </source>
</evidence>
<organism evidence="18 19">
    <name type="scientific">Arabidopsis thaliana x Arabidopsis arenosa</name>
    <dbReference type="NCBI Taxonomy" id="1240361"/>
    <lineage>
        <taxon>Eukaryota</taxon>
        <taxon>Viridiplantae</taxon>
        <taxon>Streptophyta</taxon>
        <taxon>Embryophyta</taxon>
        <taxon>Tracheophyta</taxon>
        <taxon>Spermatophyta</taxon>
        <taxon>Magnoliopsida</taxon>
        <taxon>eudicotyledons</taxon>
        <taxon>Gunneridae</taxon>
        <taxon>Pentapetalae</taxon>
        <taxon>rosids</taxon>
        <taxon>malvids</taxon>
        <taxon>Brassicales</taxon>
        <taxon>Brassicaceae</taxon>
        <taxon>Camelineae</taxon>
        <taxon>Arabidopsis</taxon>
    </lineage>
</organism>
<dbReference type="GO" id="GO:0006508">
    <property type="term" value="P:proteolysis"/>
    <property type="evidence" value="ECO:0007669"/>
    <property type="project" value="UniProtKB-KW"/>
</dbReference>
<evidence type="ECO:0000256" key="9">
    <source>
        <dbReference type="ARBA" id="ARBA00022842"/>
    </source>
</evidence>
<evidence type="ECO:0000256" key="12">
    <source>
        <dbReference type="ARBA" id="ARBA00022932"/>
    </source>
</evidence>